<dbReference type="PROSITE" id="PS51350">
    <property type="entry name" value="PTS_HPR_DOM"/>
    <property type="match status" value="1"/>
</dbReference>
<protein>
    <recommendedName>
        <fullName evidence="2">Phosphocarrier protein HPr</fullName>
    </recommendedName>
    <alternativeName>
        <fullName evidence="5">Histidine-containing protein</fullName>
    </alternativeName>
</protein>
<evidence type="ECO:0000256" key="4">
    <source>
        <dbReference type="ARBA" id="ARBA00022597"/>
    </source>
</evidence>
<dbReference type="SUPFAM" id="SSF55594">
    <property type="entry name" value="HPr-like"/>
    <property type="match status" value="1"/>
</dbReference>
<dbReference type="PANTHER" id="PTHR33705">
    <property type="entry name" value="PHOSPHOCARRIER PROTEIN HPR"/>
    <property type="match status" value="1"/>
</dbReference>
<dbReference type="Proteomes" id="UP001597079">
    <property type="component" value="Unassembled WGS sequence"/>
</dbReference>
<dbReference type="InterPro" id="IPR050399">
    <property type="entry name" value="HPr"/>
</dbReference>
<dbReference type="RefSeq" id="WP_377940642.1">
    <property type="nucleotide sequence ID" value="NZ_JBHUCX010000004.1"/>
</dbReference>
<dbReference type="PROSITE" id="PS00369">
    <property type="entry name" value="PTS_HPR_HIS"/>
    <property type="match status" value="1"/>
</dbReference>
<name>A0ABW4JE62_9BACL</name>
<evidence type="ECO:0000313" key="7">
    <source>
        <dbReference type="EMBL" id="MFD1673282.1"/>
    </source>
</evidence>
<feature type="domain" description="HPr" evidence="6">
    <location>
        <begin position="1"/>
        <end position="83"/>
    </location>
</feature>
<dbReference type="NCBIfam" id="TIGR01003">
    <property type="entry name" value="PTS_HPr_family"/>
    <property type="match status" value="1"/>
</dbReference>
<dbReference type="InterPro" id="IPR000032">
    <property type="entry name" value="HPr-like"/>
</dbReference>
<dbReference type="InterPro" id="IPR035895">
    <property type="entry name" value="HPr-like_sf"/>
</dbReference>
<gene>
    <name evidence="7" type="ORF">ACFSB2_00915</name>
</gene>
<keyword evidence="8" id="KW-1185">Reference proteome</keyword>
<dbReference type="EMBL" id="JBHUCX010000004">
    <property type="protein sequence ID" value="MFD1673282.1"/>
    <property type="molecule type" value="Genomic_DNA"/>
</dbReference>
<comment type="caution">
    <text evidence="7">The sequence shown here is derived from an EMBL/GenBank/DDBJ whole genome shotgun (WGS) entry which is preliminary data.</text>
</comment>
<dbReference type="PANTHER" id="PTHR33705:SF1">
    <property type="entry name" value="PHOSPHOCARRIER PROTEIN HPR"/>
    <property type="match status" value="1"/>
</dbReference>
<dbReference type="CDD" id="cd00367">
    <property type="entry name" value="PTS-HPr_like"/>
    <property type="match status" value="1"/>
</dbReference>
<evidence type="ECO:0000313" key="8">
    <source>
        <dbReference type="Proteomes" id="UP001597079"/>
    </source>
</evidence>
<proteinExistence type="predicted"/>
<comment type="function">
    <text evidence="1">General (non sugar-specific) component of the phosphoenolpyruvate-dependent sugar phosphotransferase system (sugar PTS). This major carbohydrate active-transport system catalyzes the phosphorylation of incoming sugar substrates concomitantly with their translocation across the cell membrane. The phosphoryl group from phosphoenolpyruvate (PEP) is transferred to the phosphoryl carrier protein HPr by enzyme I. Phospho-HPr then transfers it to the PTS EIIA domain.</text>
</comment>
<evidence type="ECO:0000256" key="2">
    <source>
        <dbReference type="ARBA" id="ARBA00020422"/>
    </source>
</evidence>
<dbReference type="PRINTS" id="PR00107">
    <property type="entry name" value="PHOSPHOCPHPR"/>
</dbReference>
<evidence type="ECO:0000259" key="6">
    <source>
        <dbReference type="PROSITE" id="PS51350"/>
    </source>
</evidence>
<reference evidence="8" key="1">
    <citation type="journal article" date="2019" name="Int. J. Syst. Evol. Microbiol.">
        <title>The Global Catalogue of Microorganisms (GCM) 10K type strain sequencing project: providing services to taxonomists for standard genome sequencing and annotation.</title>
        <authorList>
            <consortium name="The Broad Institute Genomics Platform"/>
            <consortium name="The Broad Institute Genome Sequencing Center for Infectious Disease"/>
            <person name="Wu L."/>
            <person name="Ma J."/>
        </authorList>
    </citation>
    <scope>NUCLEOTIDE SEQUENCE [LARGE SCALE GENOMIC DNA]</scope>
    <source>
        <strain evidence="8">CGMCC 1.12286</strain>
    </source>
</reference>
<dbReference type="Pfam" id="PF00381">
    <property type="entry name" value="PTS-HPr"/>
    <property type="match status" value="1"/>
</dbReference>
<organism evidence="7 8">
    <name type="scientific">Alicyclobacillus fodiniaquatilis</name>
    <dbReference type="NCBI Taxonomy" id="1661150"/>
    <lineage>
        <taxon>Bacteria</taxon>
        <taxon>Bacillati</taxon>
        <taxon>Bacillota</taxon>
        <taxon>Bacilli</taxon>
        <taxon>Bacillales</taxon>
        <taxon>Alicyclobacillaceae</taxon>
        <taxon>Alicyclobacillus</taxon>
    </lineage>
</organism>
<evidence type="ECO:0000256" key="5">
    <source>
        <dbReference type="ARBA" id="ARBA00033055"/>
    </source>
</evidence>
<accession>A0ABW4JE62</accession>
<dbReference type="InterPro" id="IPR001020">
    <property type="entry name" value="PTS_HPr_His_P_site"/>
</dbReference>
<evidence type="ECO:0000256" key="3">
    <source>
        <dbReference type="ARBA" id="ARBA00022448"/>
    </source>
</evidence>
<sequence length="83" mass="8751">MQKQTVEVQSAAGLHARPASDFVNTAQRYKSEIKVTVGDKTVDGKSILGILSLSIAKGTKIEISANGPDEEEALKAIVPIVTS</sequence>
<keyword evidence="4" id="KW-0762">Sugar transport</keyword>
<evidence type="ECO:0000256" key="1">
    <source>
        <dbReference type="ARBA" id="ARBA00003681"/>
    </source>
</evidence>
<keyword evidence="3" id="KW-0813">Transport</keyword>
<dbReference type="Gene3D" id="3.30.1340.10">
    <property type="entry name" value="HPr-like"/>
    <property type="match status" value="1"/>
</dbReference>